<dbReference type="AlphaFoldDB" id="A0AB39I2Q3"/>
<evidence type="ECO:0000256" key="1">
    <source>
        <dbReference type="SAM" id="Phobius"/>
    </source>
</evidence>
<dbReference type="EMBL" id="CP162607">
    <property type="protein sequence ID" value="XDK36641.1"/>
    <property type="molecule type" value="Genomic_DNA"/>
</dbReference>
<keyword evidence="1" id="KW-0472">Membrane</keyword>
<gene>
    <name evidence="2" type="ORF">AB4Y39_23530</name>
</gene>
<evidence type="ECO:0000313" key="2">
    <source>
        <dbReference type="EMBL" id="XDK36641.1"/>
    </source>
</evidence>
<organism evidence="2">
    <name type="scientific">Pseudomonas sp. Hg7Tf</name>
    <dbReference type="NCBI Taxonomy" id="3236988"/>
    <lineage>
        <taxon>Bacteria</taxon>
        <taxon>Pseudomonadati</taxon>
        <taxon>Pseudomonadota</taxon>
        <taxon>Gammaproteobacteria</taxon>
        <taxon>Pseudomonadales</taxon>
        <taxon>Pseudomonadaceae</taxon>
        <taxon>Pseudomonas</taxon>
    </lineage>
</organism>
<sequence length="162" mass="18393">MSVLEKKFRFEVKEDTVTREELMRKASQPLAKLIKDKSLIILPSHGTADEFYTGTLDTLDYFNDNEVDVEIYATDEEYKELSLHGADFWLGTFFVSSLILPLLTNLMSSYIYDKLKADKDDGISVKLIIEKKSGSTVSISYDGSVEKLDKVFGTIKDLENEV</sequence>
<protein>
    <submittedName>
        <fullName evidence="2">Uncharacterized protein</fullName>
    </submittedName>
</protein>
<reference evidence="2" key="1">
    <citation type="submission" date="2024-07" db="EMBL/GenBank/DDBJ databases">
        <title>Identification and characteristics of a novel species of coltsfoot's symbiotic bacteria.</title>
        <authorList>
            <person name="Juszczyk A."/>
            <person name="Jasielczuk I."/>
            <person name="Gurgul A."/>
            <person name="Rogala M."/>
            <person name="Kowalczyk A."/>
            <person name="Szmatola T."/>
            <person name="Kosecka-Strojek M."/>
            <person name="Arent Z."/>
            <person name="Latowski D."/>
        </authorList>
    </citation>
    <scope>NUCLEOTIDE SEQUENCE</scope>
    <source>
        <strain evidence="2">Hg7Tf</strain>
    </source>
</reference>
<proteinExistence type="predicted"/>
<keyword evidence="1" id="KW-1133">Transmembrane helix</keyword>
<keyword evidence="1" id="KW-0812">Transmembrane</keyword>
<accession>A0AB39I2Q3</accession>
<dbReference type="RefSeq" id="WP_280043166.1">
    <property type="nucleotide sequence ID" value="NZ_CP162607.1"/>
</dbReference>
<feature type="transmembrane region" description="Helical" evidence="1">
    <location>
        <begin position="88"/>
        <end position="112"/>
    </location>
</feature>
<name>A0AB39I2Q3_9PSED</name>